<comment type="caution">
    <text evidence="1">The sequence shown here is derived from an EMBL/GenBank/DDBJ whole genome shotgun (WGS) entry which is preliminary data.</text>
</comment>
<reference evidence="1 2" key="1">
    <citation type="journal article" date="2017" name="Mycologia">
        <title>Bifiguratus adelaidae, gen. et sp. nov., a new member of Mucoromycotina in endophytic and soil-dwelling habitats.</title>
        <authorList>
            <person name="Torres-Cruz T.J."/>
            <person name="Billingsley Tobias T.L."/>
            <person name="Almatruk M."/>
            <person name="Hesse C."/>
            <person name="Kuske C.R."/>
            <person name="Desiro A."/>
            <person name="Benucci G.M."/>
            <person name="Bonito G."/>
            <person name="Stajich J.E."/>
            <person name="Dunlap C."/>
            <person name="Arnold A.E."/>
            <person name="Porras-Alfaro A."/>
        </authorList>
    </citation>
    <scope>NUCLEOTIDE SEQUENCE [LARGE SCALE GENOMIC DNA]</scope>
    <source>
        <strain evidence="1 2">AZ0501</strain>
    </source>
</reference>
<sequence>MDTKDFKFVHEDNSIAVLAHGIKFGHLTPKDADFFRELEKYPIKEVYVQRYENDYYDL</sequence>
<feature type="non-terminal residue" evidence="1">
    <location>
        <position position="58"/>
    </location>
</feature>
<gene>
    <name evidence="1" type="ORF">BZG36_05765</name>
</gene>
<protein>
    <submittedName>
        <fullName evidence="1">Uncharacterized protein</fullName>
    </submittedName>
</protein>
<name>A0A261XSU3_9FUNG</name>
<dbReference type="Proteomes" id="UP000242875">
    <property type="component" value="Unassembled WGS sequence"/>
</dbReference>
<evidence type="ECO:0000313" key="2">
    <source>
        <dbReference type="Proteomes" id="UP000242875"/>
    </source>
</evidence>
<dbReference type="EMBL" id="MVBO01000375">
    <property type="protein sequence ID" value="OZJ01430.1"/>
    <property type="molecule type" value="Genomic_DNA"/>
</dbReference>
<dbReference type="AlphaFoldDB" id="A0A261XSU3"/>
<keyword evidence="2" id="KW-1185">Reference proteome</keyword>
<evidence type="ECO:0000313" key="1">
    <source>
        <dbReference type="EMBL" id="OZJ01430.1"/>
    </source>
</evidence>
<accession>A0A261XSU3</accession>
<proteinExistence type="predicted"/>
<organism evidence="1 2">
    <name type="scientific">Bifiguratus adelaidae</name>
    <dbReference type="NCBI Taxonomy" id="1938954"/>
    <lineage>
        <taxon>Eukaryota</taxon>
        <taxon>Fungi</taxon>
        <taxon>Fungi incertae sedis</taxon>
        <taxon>Mucoromycota</taxon>
        <taxon>Mucoromycotina</taxon>
        <taxon>Endogonomycetes</taxon>
        <taxon>Endogonales</taxon>
        <taxon>Endogonales incertae sedis</taxon>
        <taxon>Bifiguratus</taxon>
    </lineage>
</organism>